<dbReference type="InterPro" id="IPR055910">
    <property type="entry name" value="DUF7487"/>
</dbReference>
<feature type="domain" description="DUF7487" evidence="1">
    <location>
        <begin position="131"/>
        <end position="349"/>
    </location>
</feature>
<sequence>MSTRATRIPYTKDRLDNAISRDRARLVGWVLPDTTNAVTTEPEQINRDLMIHFVCNCGVPGYRRFRALVDSGAFCEAHAKAKQQEKFEATSLDIYGFRNPIMNSTVRAKANTTIQERYEVANISQSPAIKEKKKITTTQTLGVPFTFQSPVAREKSKATNRAKLGVDFPTQSPIVKAKVVQSNLERTGYEYPSQNPASRAKAIATWIANLGTDNPLKCPDVQEKIRVRMIELYGHDNPSKCPAIRQKVIATSYGSKVFAMPSGKERVVQGYEPHALKILLNEGIEEDDILTGTDIPTVEYEHDGKTHTYYPDILIRSQNRIIEVKSVFTLLVDLEVNITKQHASIRSGFDFDFMVFAGPKAKSNNTPALISAEELIELLKTPESIISIIDSCEADETNSENTVVYPDC</sequence>
<evidence type="ECO:0000313" key="2">
    <source>
        <dbReference type="EMBL" id="QHU11148.1"/>
    </source>
</evidence>
<proteinExistence type="predicted"/>
<dbReference type="Pfam" id="PF24308">
    <property type="entry name" value="DUF7487"/>
    <property type="match status" value="1"/>
</dbReference>
<accession>A0A6C0K4I5</accession>
<evidence type="ECO:0000259" key="1">
    <source>
        <dbReference type="Pfam" id="PF24308"/>
    </source>
</evidence>
<dbReference type="AlphaFoldDB" id="A0A6C0K4I5"/>
<reference evidence="2" key="1">
    <citation type="journal article" date="2020" name="Nature">
        <title>Giant virus diversity and host interactions through global metagenomics.</title>
        <authorList>
            <person name="Schulz F."/>
            <person name="Roux S."/>
            <person name="Paez-Espino D."/>
            <person name="Jungbluth S."/>
            <person name="Walsh D.A."/>
            <person name="Denef V.J."/>
            <person name="McMahon K.D."/>
            <person name="Konstantinidis K.T."/>
            <person name="Eloe-Fadrosh E.A."/>
            <person name="Kyrpides N.C."/>
            <person name="Woyke T."/>
        </authorList>
    </citation>
    <scope>NUCLEOTIDE SEQUENCE</scope>
    <source>
        <strain evidence="2">GVMAG-S-1101165-84</strain>
    </source>
</reference>
<organism evidence="2">
    <name type="scientific">viral metagenome</name>
    <dbReference type="NCBI Taxonomy" id="1070528"/>
    <lineage>
        <taxon>unclassified sequences</taxon>
        <taxon>metagenomes</taxon>
        <taxon>organismal metagenomes</taxon>
    </lineage>
</organism>
<name>A0A6C0K4I5_9ZZZZ</name>
<dbReference type="EMBL" id="MN740779">
    <property type="protein sequence ID" value="QHU11148.1"/>
    <property type="molecule type" value="Genomic_DNA"/>
</dbReference>
<protein>
    <recommendedName>
        <fullName evidence="1">DUF7487 domain-containing protein</fullName>
    </recommendedName>
</protein>